<evidence type="ECO:0000259" key="13">
    <source>
        <dbReference type="Pfam" id="PF02784"/>
    </source>
</evidence>
<name>A0A6S6SGF0_9BACT</name>
<dbReference type="GO" id="GO:0045312">
    <property type="term" value="P:nor-spermidine biosynthetic process"/>
    <property type="evidence" value="ECO:0007669"/>
    <property type="project" value="InterPro"/>
</dbReference>
<dbReference type="EMBL" id="CACVAP010000053">
    <property type="protein sequence ID" value="CAA6807494.1"/>
    <property type="molecule type" value="Genomic_DNA"/>
</dbReference>
<comment type="cofactor">
    <cofactor evidence="1">
        <name>pyridoxal 5'-phosphate</name>
        <dbReference type="ChEBI" id="CHEBI:597326"/>
    </cofactor>
</comment>
<dbReference type="Pfam" id="PF00278">
    <property type="entry name" value="Orn_DAP_Arg_deC"/>
    <property type="match status" value="1"/>
</dbReference>
<comment type="catalytic activity">
    <reaction evidence="10">
        <text>carboxynorspermidine + H(+) = norspermidine + CO2</text>
        <dbReference type="Rhea" id="RHEA:34099"/>
        <dbReference type="ChEBI" id="CHEBI:15378"/>
        <dbReference type="ChEBI" id="CHEBI:16526"/>
        <dbReference type="ChEBI" id="CHEBI:57920"/>
        <dbReference type="ChEBI" id="CHEBI:65070"/>
        <dbReference type="EC" id="4.1.1.96"/>
    </reaction>
</comment>
<evidence type="ECO:0000256" key="11">
    <source>
        <dbReference type="PIRSR" id="PIRSR038941-1"/>
    </source>
</evidence>
<dbReference type="EC" id="4.1.1.96" evidence="2"/>
<dbReference type="PANTHER" id="PTHR43727">
    <property type="entry name" value="DIAMINOPIMELATE DECARBOXYLASE"/>
    <property type="match status" value="1"/>
</dbReference>
<dbReference type="InterPro" id="IPR022644">
    <property type="entry name" value="De-COase2_N"/>
</dbReference>
<sequence length="357" mass="40794">MFGMSNTIQTPYFVMYEKKLIHNLKKLNELEEKANIHILHTVKSFNQDTVLPIISAKLSGMSVTSPKELDIAKKANAKKVHLYAPAFKEEVLKEMIPNISTLSLNSLTQWQKFLSLPVSKGLRINPKLSLAIPTHCNPNLNSSRLGVDFVDFLDIYHDNKSQFEELEGLHFHALFQDKTEGLSLLLEHIVKYYQKVLPQLKWINLGGGHNFTDANYDVNNFVKLLDNFQTKYPNIKLYFEPGETVTKGCGDFMTTVLDIVVTEDIEVAILDTSIETHLLDVAIVNQSLQVKNTQKKVTPYFYELSGNSCLQGDLIGKYYFTEPLQIGDTIVFEDMMPYTMVKMTEFNGMEKARFYLQ</sequence>
<dbReference type="InterPro" id="IPR009006">
    <property type="entry name" value="Ala_racemase/Decarboxylase_C"/>
</dbReference>
<dbReference type="InterPro" id="IPR005730">
    <property type="entry name" value="Nsp_de-COase"/>
</dbReference>
<protein>
    <recommendedName>
        <fullName evidence="3">Carboxynorspermidine/carboxyspermidine decarboxylase</fullName>
        <ecNumber evidence="2">4.1.1.96</ecNumber>
    </recommendedName>
</protein>
<reference evidence="14" key="1">
    <citation type="submission" date="2020-01" db="EMBL/GenBank/DDBJ databases">
        <authorList>
            <person name="Meier V. D."/>
            <person name="Meier V D."/>
        </authorList>
    </citation>
    <scope>NUCLEOTIDE SEQUENCE</scope>
    <source>
        <strain evidence="14">HLG_WM_MAG_06</strain>
    </source>
</reference>
<evidence type="ECO:0000256" key="9">
    <source>
        <dbReference type="ARBA" id="ARBA00047351"/>
    </source>
</evidence>
<evidence type="ECO:0000256" key="3">
    <source>
        <dbReference type="ARBA" id="ARBA00013633"/>
    </source>
</evidence>
<dbReference type="GO" id="GO:0009089">
    <property type="term" value="P:lysine biosynthetic process via diaminopimelate"/>
    <property type="evidence" value="ECO:0007669"/>
    <property type="project" value="TreeGrafter"/>
</dbReference>
<feature type="domain" description="Orn/DAP/Arg decarboxylase 2 C-terminal" evidence="12">
    <location>
        <begin position="248"/>
        <end position="335"/>
    </location>
</feature>
<feature type="binding site" evidence="11">
    <location>
        <position position="243"/>
    </location>
    <ligand>
        <name>substrate</name>
    </ligand>
</feature>
<gene>
    <name evidence="14" type="ORF">HELGO_WM4443</name>
</gene>
<dbReference type="GO" id="GO:0008295">
    <property type="term" value="P:spermidine biosynthetic process"/>
    <property type="evidence" value="ECO:0007669"/>
    <property type="project" value="UniProtKB-KW"/>
</dbReference>
<dbReference type="SUPFAM" id="SSF50621">
    <property type="entry name" value="Alanine racemase C-terminal domain-like"/>
    <property type="match status" value="1"/>
</dbReference>
<dbReference type="SUPFAM" id="SSF51419">
    <property type="entry name" value="PLP-binding barrel"/>
    <property type="match status" value="1"/>
</dbReference>
<evidence type="ECO:0000256" key="10">
    <source>
        <dbReference type="ARBA" id="ARBA00047389"/>
    </source>
</evidence>
<dbReference type="PIRSF" id="PIRSF038941">
    <property type="entry name" value="NspC"/>
    <property type="match status" value="1"/>
</dbReference>
<comment type="similarity">
    <text evidence="8">Belongs to the Orn/Lys/Arg decarboxylase class-II family. NspC subfamily.</text>
</comment>
<evidence type="ECO:0000256" key="2">
    <source>
        <dbReference type="ARBA" id="ARBA00012259"/>
    </source>
</evidence>
<evidence type="ECO:0000313" key="14">
    <source>
        <dbReference type="EMBL" id="CAA6807494.1"/>
    </source>
</evidence>
<keyword evidence="4" id="KW-0210">Decarboxylase</keyword>
<evidence type="ECO:0000256" key="1">
    <source>
        <dbReference type="ARBA" id="ARBA00001933"/>
    </source>
</evidence>
<dbReference type="AlphaFoldDB" id="A0A6S6SGF0"/>
<accession>A0A6S6SGF0</accession>
<proteinExistence type="inferred from homology"/>
<dbReference type="PANTHER" id="PTHR43727:SF1">
    <property type="entry name" value="CARBOXYNORSPERMIDINE_CARBOXYSPERMIDINE DECARBOXYLASE"/>
    <property type="match status" value="1"/>
</dbReference>
<dbReference type="GO" id="GO:0008836">
    <property type="term" value="F:diaminopimelate decarboxylase activity"/>
    <property type="evidence" value="ECO:0007669"/>
    <property type="project" value="TreeGrafter"/>
</dbReference>
<dbReference type="Gene3D" id="3.20.20.10">
    <property type="entry name" value="Alanine racemase"/>
    <property type="match status" value="1"/>
</dbReference>
<dbReference type="Gene3D" id="2.40.37.10">
    <property type="entry name" value="Lyase, Ornithine Decarboxylase, Chain A, domain 1"/>
    <property type="match status" value="1"/>
</dbReference>
<keyword evidence="6" id="KW-0745">Spermidine biosynthesis</keyword>
<evidence type="ECO:0000256" key="8">
    <source>
        <dbReference type="ARBA" id="ARBA00025802"/>
    </source>
</evidence>
<comment type="catalytic activity">
    <reaction evidence="9">
        <text>carboxyspermidine + H(+) = spermidine + CO2</text>
        <dbReference type="Rhea" id="RHEA:34095"/>
        <dbReference type="ChEBI" id="CHEBI:15378"/>
        <dbReference type="ChEBI" id="CHEBI:16526"/>
        <dbReference type="ChEBI" id="CHEBI:57834"/>
        <dbReference type="ChEBI" id="CHEBI:65072"/>
        <dbReference type="EC" id="4.1.1.96"/>
    </reaction>
</comment>
<dbReference type="InterPro" id="IPR029066">
    <property type="entry name" value="PLP-binding_barrel"/>
</dbReference>
<dbReference type="Pfam" id="PF02784">
    <property type="entry name" value="Orn_Arg_deC_N"/>
    <property type="match status" value="1"/>
</dbReference>
<keyword evidence="5" id="KW-0663">Pyridoxal phosphate</keyword>
<feature type="domain" description="Orn/DAP/Arg decarboxylase 2 N-terminal" evidence="13">
    <location>
        <begin position="34"/>
        <end position="246"/>
    </location>
</feature>
<evidence type="ECO:0000256" key="6">
    <source>
        <dbReference type="ARBA" id="ARBA00023066"/>
    </source>
</evidence>
<evidence type="ECO:0000259" key="12">
    <source>
        <dbReference type="Pfam" id="PF00278"/>
    </source>
</evidence>
<organism evidence="14">
    <name type="scientific">uncultured Sulfurovum sp</name>
    <dbReference type="NCBI Taxonomy" id="269237"/>
    <lineage>
        <taxon>Bacteria</taxon>
        <taxon>Pseudomonadati</taxon>
        <taxon>Campylobacterota</taxon>
        <taxon>Epsilonproteobacteria</taxon>
        <taxon>Campylobacterales</taxon>
        <taxon>Sulfurovaceae</taxon>
        <taxon>Sulfurovum</taxon>
        <taxon>environmental samples</taxon>
    </lineage>
</organism>
<evidence type="ECO:0000256" key="4">
    <source>
        <dbReference type="ARBA" id="ARBA00022793"/>
    </source>
</evidence>
<keyword evidence="7 14" id="KW-0456">Lyase</keyword>
<evidence type="ECO:0000256" key="7">
    <source>
        <dbReference type="ARBA" id="ARBA00023239"/>
    </source>
</evidence>
<dbReference type="InterPro" id="IPR022643">
    <property type="entry name" value="De-COase2_C"/>
</dbReference>
<evidence type="ECO:0000256" key="5">
    <source>
        <dbReference type="ARBA" id="ARBA00022898"/>
    </source>
</evidence>
<feature type="binding site" evidence="11">
    <location>
        <position position="280"/>
    </location>
    <ligand>
        <name>substrate</name>
    </ligand>
</feature>